<evidence type="ECO:0000256" key="1">
    <source>
        <dbReference type="SAM" id="MobiDB-lite"/>
    </source>
</evidence>
<dbReference type="NCBIfam" id="TIGR01571">
    <property type="entry name" value="A_thal_Cys_rich"/>
    <property type="match status" value="1"/>
</dbReference>
<dbReference type="PANTHER" id="PTHR15907">
    <property type="entry name" value="DUF614 FAMILY PROTEIN-RELATED"/>
    <property type="match status" value="1"/>
</dbReference>
<accession>A0A8H6I4E6</accession>
<dbReference type="Proteomes" id="UP000521943">
    <property type="component" value="Unassembled WGS sequence"/>
</dbReference>
<proteinExistence type="predicted"/>
<dbReference type="InterPro" id="IPR006461">
    <property type="entry name" value="PLAC_motif_containing"/>
</dbReference>
<feature type="region of interest" description="Disordered" evidence="1">
    <location>
        <begin position="1"/>
        <end position="39"/>
    </location>
</feature>
<name>A0A8H6I4E6_9AGAR</name>
<keyword evidence="3" id="KW-1185">Reference proteome</keyword>
<gene>
    <name evidence="2" type="ORF">DFP72DRAFT_174602</name>
</gene>
<comment type="caution">
    <text evidence="2">The sequence shown here is derived from an EMBL/GenBank/DDBJ whole genome shotgun (WGS) entry which is preliminary data.</text>
</comment>
<dbReference type="Pfam" id="PF04749">
    <property type="entry name" value="PLAC8"/>
    <property type="match status" value="1"/>
</dbReference>
<feature type="compositionally biased region" description="Polar residues" evidence="1">
    <location>
        <begin position="1"/>
        <end position="10"/>
    </location>
</feature>
<dbReference type="OrthoDB" id="1045822at2759"/>
<sequence>MSSYRNQQPPMSAHRAQQPPTSASYGRQAPMSIRNGGNRNFMELPVSEEGTREWSHGLCSCCDVPGTCLAALCCPCIVYGKVKARHNNLETQGEVLAEPGCCSGDCCLHAVLAPCGLGFIFQMINRGSVRRRYNIKGGGCGDCCTALWCAPCELTQESREIELEEQSLLGYPKPQARR</sequence>
<evidence type="ECO:0000313" key="2">
    <source>
        <dbReference type="EMBL" id="KAF6758531.1"/>
    </source>
</evidence>
<organism evidence="2 3">
    <name type="scientific">Ephemerocybe angulata</name>
    <dbReference type="NCBI Taxonomy" id="980116"/>
    <lineage>
        <taxon>Eukaryota</taxon>
        <taxon>Fungi</taxon>
        <taxon>Dikarya</taxon>
        <taxon>Basidiomycota</taxon>
        <taxon>Agaricomycotina</taxon>
        <taxon>Agaricomycetes</taxon>
        <taxon>Agaricomycetidae</taxon>
        <taxon>Agaricales</taxon>
        <taxon>Agaricineae</taxon>
        <taxon>Psathyrellaceae</taxon>
        <taxon>Ephemerocybe</taxon>
    </lineage>
</organism>
<dbReference type="EMBL" id="JACGCI010000018">
    <property type="protein sequence ID" value="KAF6758531.1"/>
    <property type="molecule type" value="Genomic_DNA"/>
</dbReference>
<evidence type="ECO:0000313" key="3">
    <source>
        <dbReference type="Proteomes" id="UP000521943"/>
    </source>
</evidence>
<reference evidence="2 3" key="1">
    <citation type="submission" date="2020-07" db="EMBL/GenBank/DDBJ databases">
        <title>Comparative genomics of pyrophilous fungi reveals a link between fire events and developmental genes.</title>
        <authorList>
            <consortium name="DOE Joint Genome Institute"/>
            <person name="Steindorff A.S."/>
            <person name="Carver A."/>
            <person name="Calhoun S."/>
            <person name="Stillman K."/>
            <person name="Liu H."/>
            <person name="Lipzen A."/>
            <person name="Pangilinan J."/>
            <person name="Labutti K."/>
            <person name="Bruns T.D."/>
            <person name="Grigoriev I.V."/>
        </authorList>
    </citation>
    <scope>NUCLEOTIDE SEQUENCE [LARGE SCALE GENOMIC DNA]</scope>
    <source>
        <strain evidence="2 3">CBS 144469</strain>
    </source>
</reference>
<protein>
    <submittedName>
        <fullName evidence="2">PLAC8-domain-containing protein</fullName>
    </submittedName>
</protein>
<dbReference type="AlphaFoldDB" id="A0A8H6I4E6"/>